<gene>
    <name evidence="1" type="ORF">COX26_01805</name>
</gene>
<dbReference type="Proteomes" id="UP000228812">
    <property type="component" value="Unassembled WGS sequence"/>
</dbReference>
<organism evidence="1 2">
    <name type="scientific">Candidatus Jorgensenbacteria bacterium CG23_combo_of_CG06-09_8_20_14_all_54_14</name>
    <dbReference type="NCBI Taxonomy" id="1974595"/>
    <lineage>
        <taxon>Bacteria</taxon>
        <taxon>Candidatus Joergenseniibacteriota</taxon>
    </lineage>
</organism>
<evidence type="ECO:0000313" key="1">
    <source>
        <dbReference type="EMBL" id="PIP29861.1"/>
    </source>
</evidence>
<sequence>MLQPPTTRKGLAMSMSRGKRTFHDAAYGDPAFKGAHRVFSRLQKHAARCDDCTCWNECTISAVCVFEEEEKEKKTFPSNFSISFLAKPGLRKL</sequence>
<reference evidence="1 2" key="1">
    <citation type="submission" date="2017-09" db="EMBL/GenBank/DDBJ databases">
        <title>Depth-based differentiation of microbial function through sediment-hosted aquifers and enrichment of novel symbionts in the deep terrestrial subsurface.</title>
        <authorList>
            <person name="Probst A.J."/>
            <person name="Ladd B."/>
            <person name="Jarett J.K."/>
            <person name="Geller-Mcgrath D.E."/>
            <person name="Sieber C.M."/>
            <person name="Emerson J.B."/>
            <person name="Anantharaman K."/>
            <person name="Thomas B.C."/>
            <person name="Malmstrom R."/>
            <person name="Stieglmeier M."/>
            <person name="Klingl A."/>
            <person name="Woyke T."/>
            <person name="Ryan C.M."/>
            <person name="Banfield J.F."/>
        </authorList>
    </citation>
    <scope>NUCLEOTIDE SEQUENCE [LARGE SCALE GENOMIC DNA]</scope>
    <source>
        <strain evidence="1">CG23_combo_of_CG06-09_8_20_14_all_54_14</strain>
    </source>
</reference>
<proteinExistence type="predicted"/>
<accession>A0A2G9Z9R6</accession>
<evidence type="ECO:0000313" key="2">
    <source>
        <dbReference type="Proteomes" id="UP000228812"/>
    </source>
</evidence>
<protein>
    <submittedName>
        <fullName evidence="1">Uncharacterized protein</fullName>
    </submittedName>
</protein>
<dbReference type="AlphaFoldDB" id="A0A2G9Z9R6"/>
<dbReference type="EMBL" id="PCRZ01000031">
    <property type="protein sequence ID" value="PIP29861.1"/>
    <property type="molecule type" value="Genomic_DNA"/>
</dbReference>
<comment type="caution">
    <text evidence="1">The sequence shown here is derived from an EMBL/GenBank/DDBJ whole genome shotgun (WGS) entry which is preliminary data.</text>
</comment>
<name>A0A2G9Z9R6_9BACT</name>